<organism evidence="1 2">
    <name type="scientific">Thermus aquaticus (strain ATCC BAA-2747 / Y51MC23)</name>
    <dbReference type="NCBI Taxonomy" id="498848"/>
    <lineage>
        <taxon>Bacteria</taxon>
        <taxon>Thermotogati</taxon>
        <taxon>Deinococcota</taxon>
        <taxon>Deinococci</taxon>
        <taxon>Thermales</taxon>
        <taxon>Thermaceae</taxon>
        <taxon>Thermus</taxon>
    </lineage>
</organism>
<dbReference type="Proteomes" id="UP000058660">
    <property type="component" value="Chromosome"/>
</dbReference>
<dbReference type="EMBL" id="CP010822">
    <property type="protein sequence ID" value="ALJ90325.1"/>
    <property type="molecule type" value="Genomic_DNA"/>
</dbReference>
<evidence type="ECO:0000313" key="2">
    <source>
        <dbReference type="Proteomes" id="UP000058660"/>
    </source>
</evidence>
<protein>
    <submittedName>
        <fullName evidence="1">Uncharacterized protein</fullName>
    </submittedName>
</protein>
<evidence type="ECO:0000313" key="1">
    <source>
        <dbReference type="EMBL" id="ALJ90325.1"/>
    </source>
</evidence>
<sequence length="69" mass="7835">MNLPQGNYYRAWVYAFEADLVDLYNLPAQLGKQVNASVRSTSVFQVQSLGTLRILDHLPDDVPPPDMER</sequence>
<dbReference type="RefSeq" id="WP_155982843.1">
    <property type="nucleotide sequence ID" value="NZ_CP010822.1"/>
</dbReference>
<reference evidence="2" key="1">
    <citation type="journal article" date="2015" name="PLoS ONE">
        <title>Complete Genome Sequence of Thermus aquaticus Y51MC23.</title>
        <authorList>
            <person name="Brumm P.J."/>
            <person name="Monsma S."/>
            <person name="Keough B."/>
            <person name="Jasinovica S."/>
            <person name="Ferguson E."/>
            <person name="Schoenfeld T."/>
            <person name="Lodes M."/>
            <person name="Mead D.A."/>
        </authorList>
    </citation>
    <scope>NUCLEOTIDE SEQUENCE [LARGE SCALE GENOMIC DNA]</scope>
    <source>
        <strain evidence="2">BAA-2747 / Y51MC23</strain>
    </source>
</reference>
<name>A0ABM5VJS7_THEA5</name>
<accession>A0ABM5VJS7</accession>
<keyword evidence="2" id="KW-1185">Reference proteome</keyword>
<gene>
    <name evidence="1" type="ORF">TO73_0464</name>
</gene>
<proteinExistence type="predicted"/>